<dbReference type="Proteomes" id="UP000075238">
    <property type="component" value="Chromosome 2"/>
</dbReference>
<proteinExistence type="predicted"/>
<dbReference type="EMBL" id="CP014845">
    <property type="protein sequence ID" value="AMR81632.1"/>
    <property type="molecule type" value="Genomic_DNA"/>
</dbReference>
<accession>A0A142JU70</accession>
<evidence type="ECO:0000256" key="1">
    <source>
        <dbReference type="SAM" id="Phobius"/>
    </source>
</evidence>
<keyword evidence="1" id="KW-1133">Transmembrane helix</keyword>
<keyword evidence="1" id="KW-0812">Transmembrane</keyword>
<reference evidence="2 3" key="1">
    <citation type="submission" date="2016-03" db="EMBL/GenBank/DDBJ databases">
        <title>Complete genome sequence of a novel chlorpyrifos degrading bacterium, Cupriavidus nantongensis sp. X1.</title>
        <authorList>
            <person name="Fang L."/>
        </authorList>
    </citation>
    <scope>NUCLEOTIDE SEQUENCE [LARGE SCALE GENOMIC DNA]</scope>
    <source>
        <strain evidence="2 3">X1</strain>
    </source>
</reference>
<dbReference type="AlphaFoldDB" id="A0A142JU70"/>
<keyword evidence="1" id="KW-0472">Membrane</keyword>
<feature type="transmembrane region" description="Helical" evidence="1">
    <location>
        <begin position="29"/>
        <end position="47"/>
    </location>
</feature>
<organism evidence="2 3">
    <name type="scientific">Cupriavidus nantongensis</name>
    <dbReference type="NCBI Taxonomy" id="1796606"/>
    <lineage>
        <taxon>Bacteria</taxon>
        <taxon>Pseudomonadati</taxon>
        <taxon>Pseudomonadota</taxon>
        <taxon>Betaproteobacteria</taxon>
        <taxon>Burkholderiales</taxon>
        <taxon>Burkholderiaceae</taxon>
        <taxon>Cupriavidus</taxon>
    </lineage>
</organism>
<sequence length="90" mass="9638">MEDPEITASEARRDPLAGTARGVMRVVDALTQTALVVATATLAWALWRRSDAYAWFGGLGPGTAVTLAVLVTLVALLGVWMGVRTWRRVG</sequence>
<evidence type="ECO:0000313" key="2">
    <source>
        <dbReference type="EMBL" id="AMR81632.1"/>
    </source>
</evidence>
<feature type="transmembrane region" description="Helical" evidence="1">
    <location>
        <begin position="53"/>
        <end position="80"/>
    </location>
</feature>
<evidence type="ECO:0000313" key="3">
    <source>
        <dbReference type="Proteomes" id="UP000075238"/>
    </source>
</evidence>
<dbReference type="STRING" id="1796606.A2G96_28070"/>
<dbReference type="RefSeq" id="WP_062803427.1">
    <property type="nucleotide sequence ID" value="NZ_CP014845.1"/>
</dbReference>
<protein>
    <submittedName>
        <fullName evidence="2">Uncharacterized protein</fullName>
    </submittedName>
</protein>
<name>A0A142JU70_9BURK</name>
<dbReference type="KEGG" id="cnan:A2G96_28070"/>
<keyword evidence="3" id="KW-1185">Reference proteome</keyword>
<gene>
    <name evidence="2" type="ORF">A2G96_28070</name>
</gene>